<accession>A8N4Y8</accession>
<feature type="region of interest" description="Disordered" evidence="1">
    <location>
        <begin position="132"/>
        <end position="186"/>
    </location>
</feature>
<dbReference type="InParanoid" id="A8N4Y8"/>
<keyword evidence="3" id="KW-1185">Reference proteome</keyword>
<reference evidence="2 3" key="1">
    <citation type="journal article" date="2010" name="Proc. Natl. Acad. Sci. U.S.A.">
        <title>Insights into evolution of multicellular fungi from the assembled chromosomes of the mushroom Coprinopsis cinerea (Coprinus cinereus).</title>
        <authorList>
            <person name="Stajich J.E."/>
            <person name="Wilke S.K."/>
            <person name="Ahren D."/>
            <person name="Au C.H."/>
            <person name="Birren B.W."/>
            <person name="Borodovsky M."/>
            <person name="Burns C."/>
            <person name="Canback B."/>
            <person name="Casselton L.A."/>
            <person name="Cheng C.K."/>
            <person name="Deng J."/>
            <person name="Dietrich F.S."/>
            <person name="Fargo D.C."/>
            <person name="Farman M.L."/>
            <person name="Gathman A.C."/>
            <person name="Goldberg J."/>
            <person name="Guigo R."/>
            <person name="Hoegger P.J."/>
            <person name="Hooker J.B."/>
            <person name="Huggins A."/>
            <person name="James T.Y."/>
            <person name="Kamada T."/>
            <person name="Kilaru S."/>
            <person name="Kodira C."/>
            <person name="Kues U."/>
            <person name="Kupfer D."/>
            <person name="Kwan H.S."/>
            <person name="Lomsadze A."/>
            <person name="Li W."/>
            <person name="Lilly W.W."/>
            <person name="Ma L.J."/>
            <person name="Mackey A.J."/>
            <person name="Manning G."/>
            <person name="Martin F."/>
            <person name="Muraguchi H."/>
            <person name="Natvig D.O."/>
            <person name="Palmerini H."/>
            <person name="Ramesh M.A."/>
            <person name="Rehmeyer C.J."/>
            <person name="Roe B.A."/>
            <person name="Shenoy N."/>
            <person name="Stanke M."/>
            <person name="Ter-Hovhannisyan V."/>
            <person name="Tunlid A."/>
            <person name="Velagapudi R."/>
            <person name="Vision T.J."/>
            <person name="Zeng Q."/>
            <person name="Zolan M.E."/>
            <person name="Pukkila P.J."/>
        </authorList>
    </citation>
    <scope>NUCLEOTIDE SEQUENCE [LARGE SCALE GENOMIC DNA]</scope>
    <source>
        <strain evidence="3">Okayama-7 / 130 / ATCC MYA-4618 / FGSC 9003</strain>
    </source>
</reference>
<comment type="caution">
    <text evidence="2">The sequence shown here is derived from an EMBL/GenBank/DDBJ whole genome shotgun (WGS) entry which is preliminary data.</text>
</comment>
<dbReference type="KEGG" id="cci:CC1G_04688"/>
<dbReference type="AlphaFoldDB" id="A8N4Y8"/>
<dbReference type="EMBL" id="AACS02000003">
    <property type="protein sequence ID" value="EAU91921.2"/>
    <property type="molecule type" value="Genomic_DNA"/>
</dbReference>
<evidence type="ECO:0000313" key="2">
    <source>
        <dbReference type="EMBL" id="EAU91921.2"/>
    </source>
</evidence>
<feature type="region of interest" description="Disordered" evidence="1">
    <location>
        <begin position="68"/>
        <end position="92"/>
    </location>
</feature>
<evidence type="ECO:0000256" key="1">
    <source>
        <dbReference type="SAM" id="MobiDB-lite"/>
    </source>
</evidence>
<dbReference type="Proteomes" id="UP000001861">
    <property type="component" value="Unassembled WGS sequence"/>
</dbReference>
<feature type="compositionally biased region" description="Polar residues" evidence="1">
    <location>
        <begin position="474"/>
        <end position="487"/>
    </location>
</feature>
<feature type="compositionally biased region" description="Low complexity" evidence="1">
    <location>
        <begin position="433"/>
        <end position="446"/>
    </location>
</feature>
<organism evidence="2 3">
    <name type="scientific">Coprinopsis cinerea (strain Okayama-7 / 130 / ATCC MYA-4618 / FGSC 9003)</name>
    <name type="common">Inky cap fungus</name>
    <name type="synonym">Hormographiella aspergillata</name>
    <dbReference type="NCBI Taxonomy" id="240176"/>
    <lineage>
        <taxon>Eukaryota</taxon>
        <taxon>Fungi</taxon>
        <taxon>Dikarya</taxon>
        <taxon>Basidiomycota</taxon>
        <taxon>Agaricomycotina</taxon>
        <taxon>Agaricomycetes</taxon>
        <taxon>Agaricomycetidae</taxon>
        <taxon>Agaricales</taxon>
        <taxon>Agaricineae</taxon>
        <taxon>Psathyrellaceae</taxon>
        <taxon>Coprinopsis</taxon>
    </lineage>
</organism>
<feature type="region of interest" description="Disordered" evidence="1">
    <location>
        <begin position="433"/>
        <end position="491"/>
    </location>
</feature>
<gene>
    <name evidence="2" type="ORF">CC1G_04688</name>
</gene>
<sequence>MPVWIPYDACGFYNIVTPSSYPRALPAIVVNKTFQIPVVDGPLPSYGRPSTSTSPVQNKQDVQNLNGYGITPSVPACQPSTSTSAPQKDDRIQRVNETGMLSSTLLGCKPSTSTVSTPNEILDDAVQNVNTSGEKATGIQSPARMATLGSGSTSPSKVRPRESSGSERSPSKKKSKLSTAMSCRSTNVEGKRILRGMSSSHSSSCPFPEFGLTRPDFAKEHPDLSACSDAQLRCVLKRVQASARLHYQLCYQVMTRRIDTQDAGNEGYTRKSLDAWIQTKIRLSAHQAPYLNAIHSKGPSSTAKGARRICFRNGTLMDLVSNLARLSEFQITELRLWLKDTPNPTDEMIELWARILGVENRLLRSYLRSLSRRPPNSATMQLEPLGRPAQMRVISRAPYALSSLQHGVRFSPWTSTSRLEGNVGDGALAYHTTSTNSSETNRSNVNPVNDDIDDAREATDGPYLAPDEFLPPSGLQSVQQPESSTSRLRAVFRPDFGATRKRACARG</sequence>
<proteinExistence type="predicted"/>
<dbReference type="VEuPathDB" id="FungiDB:CC1G_04688"/>
<dbReference type="HOGENOM" id="CLU_537481_0_0_1"/>
<dbReference type="GeneID" id="6006438"/>
<protein>
    <submittedName>
        <fullName evidence="2">Uncharacterized protein</fullName>
    </submittedName>
</protein>
<evidence type="ECO:0000313" key="3">
    <source>
        <dbReference type="Proteomes" id="UP000001861"/>
    </source>
</evidence>
<name>A8N4Y8_COPC7</name>
<dbReference type="RefSeq" id="XP_001829999.2">
    <property type="nucleotide sequence ID" value="XM_001829947.2"/>
</dbReference>